<name>A0A177TQM7_9BASI</name>
<dbReference type="Proteomes" id="UP000077521">
    <property type="component" value="Unassembled WGS sequence"/>
</dbReference>
<comment type="caution">
    <text evidence="2">The sequence shown here is derived from an EMBL/GenBank/DDBJ whole genome shotgun (WGS) entry which is preliminary data.</text>
</comment>
<organism evidence="2 3">
    <name type="scientific">Tilletia indica</name>
    <dbReference type="NCBI Taxonomy" id="43049"/>
    <lineage>
        <taxon>Eukaryota</taxon>
        <taxon>Fungi</taxon>
        <taxon>Dikarya</taxon>
        <taxon>Basidiomycota</taxon>
        <taxon>Ustilaginomycotina</taxon>
        <taxon>Exobasidiomycetes</taxon>
        <taxon>Tilletiales</taxon>
        <taxon>Tilletiaceae</taxon>
        <taxon>Tilletia</taxon>
    </lineage>
</organism>
<reference evidence="2" key="2">
    <citation type="journal article" date="2019" name="IMA Fungus">
        <title>Genome sequencing and comparison of five Tilletia species to identify candidate genes for the detection of regulated species infecting wheat.</title>
        <authorList>
            <person name="Nguyen H.D.T."/>
            <person name="Sultana T."/>
            <person name="Kesanakurti P."/>
            <person name="Hambleton S."/>
        </authorList>
    </citation>
    <scope>NUCLEOTIDE SEQUENCE</scope>
    <source>
        <strain evidence="2">DAOMC 236416</strain>
    </source>
</reference>
<evidence type="ECO:0000313" key="2">
    <source>
        <dbReference type="EMBL" id="KAE8254427.1"/>
    </source>
</evidence>
<feature type="region of interest" description="Disordered" evidence="1">
    <location>
        <begin position="126"/>
        <end position="200"/>
    </location>
</feature>
<keyword evidence="3" id="KW-1185">Reference proteome</keyword>
<evidence type="ECO:0000313" key="3">
    <source>
        <dbReference type="Proteomes" id="UP000077521"/>
    </source>
</evidence>
<feature type="compositionally biased region" description="Polar residues" evidence="1">
    <location>
        <begin position="8"/>
        <end position="18"/>
    </location>
</feature>
<feature type="compositionally biased region" description="Low complexity" evidence="1">
    <location>
        <begin position="479"/>
        <end position="495"/>
    </location>
</feature>
<feature type="compositionally biased region" description="Polar residues" evidence="1">
    <location>
        <begin position="139"/>
        <end position="153"/>
    </location>
</feature>
<gene>
    <name evidence="2" type="ORF">A4X13_0g3422</name>
</gene>
<accession>A0A177TQM7</accession>
<dbReference type="AlphaFoldDB" id="A0A177TQM7"/>
<reference evidence="2" key="1">
    <citation type="submission" date="2016-04" db="EMBL/GenBank/DDBJ databases">
        <authorList>
            <person name="Nguyen H.D."/>
            <person name="Samba Siva P."/>
            <person name="Cullis J."/>
            <person name="Levesque C.A."/>
            <person name="Hambleton S."/>
        </authorList>
    </citation>
    <scope>NUCLEOTIDE SEQUENCE</scope>
    <source>
        <strain evidence="2">DAOMC 236416</strain>
    </source>
</reference>
<evidence type="ECO:0000256" key="1">
    <source>
        <dbReference type="SAM" id="MobiDB-lite"/>
    </source>
</evidence>
<feature type="region of interest" description="Disordered" evidence="1">
    <location>
        <begin position="1"/>
        <end position="55"/>
    </location>
</feature>
<feature type="region of interest" description="Disordered" evidence="1">
    <location>
        <begin position="446"/>
        <end position="495"/>
    </location>
</feature>
<feature type="compositionally biased region" description="Low complexity" evidence="1">
    <location>
        <begin position="183"/>
        <end position="194"/>
    </location>
</feature>
<dbReference type="EMBL" id="LWDF02000191">
    <property type="protein sequence ID" value="KAE8254427.1"/>
    <property type="molecule type" value="Genomic_DNA"/>
</dbReference>
<protein>
    <submittedName>
        <fullName evidence="2">Uncharacterized protein</fullName>
    </submittedName>
</protein>
<proteinExistence type="predicted"/>
<sequence length="560" mass="57957">MAAMAVSAAQTGSSSPTDFSAAANTDHLPAQARQHQYHTMPQKVAEERSGLDYPGDVPSFITLARALTDDDDASNQDKSASEQEADLATFRELGRRLESQGTRVDKILGTSPTARDLLALIRSSPDNSERAVGADVLPDQTSSNAKSIASVEQQGDAPDASSVASRRRAQALGAQIIKDQSASDDNSVASASVNQDDMSRRAMGAEVLPDSTESEHKGLASVQQARTMGANVLPDNTASEDKSLASVQQARAVGANVLPDDTESEDKSLASVQQARDFAAQALDDNSPEEHKTLVNAHQENESRDVVPMLANGAASIKGLPVLGGTSKKVRGIAPLAAPKVIPAVKNNAIHLNQPLIAPKVIPVIKNNGVKVGKVVSLKRGALSNKSPSSALPLAKAGGGIKLNGKPVAGPVKKPLQLSLGGGPGIYQPSLSHILKGRDAIPDSAEVDGVTSKEQDAAQGTSAPDASVAATEARDVEEASTSKPKSKSPPKVAKAKTTIPLIKTGGSIKVAGIPILKTSKGQNVIQGSAGGSVYKPSVVGILGRDSDIVAGKRRMTEDDY</sequence>